<name>A0A5B8XVN4_9DELT</name>
<organism evidence="2 3">
    <name type="scientific">Microvenator marinus</name>
    <dbReference type="NCBI Taxonomy" id="2600177"/>
    <lineage>
        <taxon>Bacteria</taxon>
        <taxon>Deltaproteobacteria</taxon>
        <taxon>Bradymonadales</taxon>
        <taxon>Microvenatoraceae</taxon>
        <taxon>Microvenator</taxon>
    </lineage>
</organism>
<evidence type="ECO:0000313" key="2">
    <source>
        <dbReference type="EMBL" id="QED27519.1"/>
    </source>
</evidence>
<dbReference type="KEGG" id="bbae:FRD01_09755"/>
<evidence type="ECO:0008006" key="4">
    <source>
        <dbReference type="Google" id="ProtNLM"/>
    </source>
</evidence>
<reference evidence="2 3" key="1">
    <citation type="submission" date="2019-08" db="EMBL/GenBank/DDBJ databases">
        <authorList>
            <person name="Liang Q."/>
        </authorList>
    </citation>
    <scope>NUCLEOTIDE SEQUENCE [LARGE SCALE GENOMIC DNA]</scope>
    <source>
        <strain evidence="2 3">V1718</strain>
    </source>
</reference>
<dbReference type="EMBL" id="CP042467">
    <property type="protein sequence ID" value="QED27519.1"/>
    <property type="molecule type" value="Genomic_DNA"/>
</dbReference>
<evidence type="ECO:0000256" key="1">
    <source>
        <dbReference type="SAM" id="SignalP"/>
    </source>
</evidence>
<dbReference type="AlphaFoldDB" id="A0A5B8XVN4"/>
<sequence length="237" mass="24846">MQKLLFLVVVLLGTGCVAHVFSPPAKIGGLEGANALKSGETQVGGMFLTQQESFDPSILGGALRARQGLGSGLEIGAEFALGQIDADYEPIDEDLSPLFFTGHVGGKYTILEDYIALRGGVGAGTSDAGQFISPDLGIVLALENPVLVPAINVSGFLSQPVNAQEIDFTPIGEEAGTFRQTPQTSYGVLWSLGLRVPLQVSPGVKIEPWGGFSGTYIMDADRDAHFVGFLSGVDVTF</sequence>
<dbReference type="RefSeq" id="WP_146959204.1">
    <property type="nucleotide sequence ID" value="NZ_CP042467.1"/>
</dbReference>
<dbReference type="Proteomes" id="UP000321595">
    <property type="component" value="Chromosome"/>
</dbReference>
<keyword evidence="1" id="KW-0732">Signal</keyword>
<feature type="chain" id="PRO_5023019564" description="Lipoprotein" evidence="1">
    <location>
        <begin position="19"/>
        <end position="237"/>
    </location>
</feature>
<dbReference type="PROSITE" id="PS51257">
    <property type="entry name" value="PROKAR_LIPOPROTEIN"/>
    <property type="match status" value="1"/>
</dbReference>
<evidence type="ECO:0000313" key="3">
    <source>
        <dbReference type="Proteomes" id="UP000321595"/>
    </source>
</evidence>
<gene>
    <name evidence="2" type="ORF">FRD01_09755</name>
</gene>
<keyword evidence="3" id="KW-1185">Reference proteome</keyword>
<accession>A0A5B8XVN4</accession>
<proteinExistence type="predicted"/>
<dbReference type="OrthoDB" id="5539183at2"/>
<feature type="signal peptide" evidence="1">
    <location>
        <begin position="1"/>
        <end position="18"/>
    </location>
</feature>
<protein>
    <recommendedName>
        <fullName evidence="4">Lipoprotein</fullName>
    </recommendedName>
</protein>